<dbReference type="Gene3D" id="3.40.190.10">
    <property type="entry name" value="Periplasmic binding protein-like II"/>
    <property type="match status" value="1"/>
</dbReference>
<dbReference type="InterPro" id="IPR030678">
    <property type="entry name" value="Peptide/Ni-bd"/>
</dbReference>
<dbReference type="PANTHER" id="PTHR30290">
    <property type="entry name" value="PERIPLASMIC BINDING COMPONENT OF ABC TRANSPORTER"/>
    <property type="match status" value="1"/>
</dbReference>
<evidence type="ECO:0000313" key="7">
    <source>
        <dbReference type="EMBL" id="TLU73814.1"/>
    </source>
</evidence>
<evidence type="ECO:0000256" key="1">
    <source>
        <dbReference type="ARBA" id="ARBA00004418"/>
    </source>
</evidence>
<dbReference type="GO" id="GO:1904680">
    <property type="term" value="F:peptide transmembrane transporter activity"/>
    <property type="evidence" value="ECO:0007669"/>
    <property type="project" value="TreeGrafter"/>
</dbReference>
<dbReference type="GO" id="GO:0030288">
    <property type="term" value="C:outer membrane-bounded periplasmic space"/>
    <property type="evidence" value="ECO:0007669"/>
    <property type="project" value="UniProtKB-ARBA"/>
</dbReference>
<dbReference type="GO" id="GO:0015833">
    <property type="term" value="P:peptide transport"/>
    <property type="evidence" value="ECO:0007669"/>
    <property type="project" value="TreeGrafter"/>
</dbReference>
<dbReference type="Pfam" id="PF00496">
    <property type="entry name" value="SBP_bac_5"/>
    <property type="match status" value="1"/>
</dbReference>
<keyword evidence="4 5" id="KW-0732">Signal</keyword>
<feature type="signal peptide" evidence="5">
    <location>
        <begin position="1"/>
        <end position="21"/>
    </location>
</feature>
<dbReference type="Proteomes" id="UP000305654">
    <property type="component" value="Unassembled WGS sequence"/>
</dbReference>
<dbReference type="SUPFAM" id="SSF53850">
    <property type="entry name" value="Periplasmic binding protein-like II"/>
    <property type="match status" value="1"/>
</dbReference>
<comment type="similarity">
    <text evidence="2">Belongs to the bacterial solute-binding protein 5 family.</text>
</comment>
<gene>
    <name evidence="7" type="ORF">FE263_00830</name>
</gene>
<accession>A0A5R9J872</accession>
<sequence length="549" mass="59598">MSVPQAHATGAILAAAMFCTAAAPLQGCGTVVLPAGLGQSDPQAVNSLNPLLTNHVYNVQVMQQIYRPLVWLDRHVDYDPDLSLASSVTSADDGRTWRFTIKPWLWSDGVKVTATDVLFTFDIIRRLGAGYVNDGIGGIPEFITRVASDNPHEVTLTLDRSVNPGWFLRTGLNIPVLPEHVYRGLTLEQMRLRQTDPALYRVSDGPFIMSEFVVGRHITLLPNPSYGGRHPAISRLVVDFLEGGNPLQALRAGEIDAADIPFRLSDLARALPGFTTTRLDGPFGYGLLYLNMRSAAAPYLRDVRIRQAIALALDQDEMIALAWHGQSGEVHGPVPPAMAGFLSDAARQTYPSLRHDPAKARALLDAAGWHPGPDGIRRKDGVVLRFSVGVSAGVVDRLIELQVAQRNLAAVGIDIDLRGLEFNDLFATLEGNGHDWDSIMIAWTITGYPDGQQSFSSDGASNYGHYEDAKMDALNRAVLKDAGRRALDAAQDYTAAEQPVIFLPDGAISLLARPGLHGLREMENPLGSWSPEFLTLSGDMACAREAAAR</sequence>
<protein>
    <submittedName>
        <fullName evidence="7">Peptide ABC transporter substrate-binding protein</fullName>
    </submittedName>
</protein>
<dbReference type="OrthoDB" id="9803988at2"/>
<dbReference type="InterPro" id="IPR000914">
    <property type="entry name" value="SBP_5_dom"/>
</dbReference>
<evidence type="ECO:0000256" key="3">
    <source>
        <dbReference type="ARBA" id="ARBA00022448"/>
    </source>
</evidence>
<evidence type="ECO:0000256" key="4">
    <source>
        <dbReference type="ARBA" id="ARBA00022729"/>
    </source>
</evidence>
<proteinExistence type="inferred from homology"/>
<dbReference type="PANTHER" id="PTHR30290:SF9">
    <property type="entry name" value="OLIGOPEPTIDE-BINDING PROTEIN APPA"/>
    <property type="match status" value="1"/>
</dbReference>
<dbReference type="GO" id="GO:0043190">
    <property type="term" value="C:ATP-binding cassette (ABC) transporter complex"/>
    <property type="evidence" value="ECO:0007669"/>
    <property type="project" value="InterPro"/>
</dbReference>
<evidence type="ECO:0000256" key="5">
    <source>
        <dbReference type="SAM" id="SignalP"/>
    </source>
</evidence>
<evidence type="ECO:0000313" key="8">
    <source>
        <dbReference type="Proteomes" id="UP000305654"/>
    </source>
</evidence>
<dbReference type="AlphaFoldDB" id="A0A5R9J872"/>
<name>A0A5R9J872_9PROT</name>
<keyword evidence="8" id="KW-1185">Reference proteome</keyword>
<feature type="chain" id="PRO_5024434217" evidence="5">
    <location>
        <begin position="22"/>
        <end position="549"/>
    </location>
</feature>
<feature type="domain" description="Solute-binding protein family 5" evidence="6">
    <location>
        <begin position="83"/>
        <end position="458"/>
    </location>
</feature>
<keyword evidence="3" id="KW-0813">Transport</keyword>
<comment type="subcellular location">
    <subcellularLocation>
        <location evidence="1">Periplasm</location>
    </subcellularLocation>
</comment>
<dbReference type="PIRSF" id="PIRSF002741">
    <property type="entry name" value="MppA"/>
    <property type="match status" value="1"/>
</dbReference>
<dbReference type="InterPro" id="IPR039424">
    <property type="entry name" value="SBP_5"/>
</dbReference>
<organism evidence="7 8">
    <name type="scientific">Lichenicoccus roseus</name>
    <dbReference type="NCBI Taxonomy" id="2683649"/>
    <lineage>
        <taxon>Bacteria</taxon>
        <taxon>Pseudomonadati</taxon>
        <taxon>Pseudomonadota</taxon>
        <taxon>Alphaproteobacteria</taxon>
        <taxon>Acetobacterales</taxon>
        <taxon>Acetobacteraceae</taxon>
        <taxon>Lichenicoccus</taxon>
    </lineage>
</organism>
<reference evidence="7 8" key="1">
    <citation type="submission" date="2019-05" db="EMBL/GenBank/DDBJ databases">
        <authorList>
            <person name="Pankratov T."/>
            <person name="Grouzdev D."/>
        </authorList>
    </citation>
    <scope>NUCLEOTIDE SEQUENCE [LARGE SCALE GENOMIC DNA]</scope>
    <source>
        <strain evidence="7 8">KEBCLARHB70R</strain>
    </source>
</reference>
<comment type="caution">
    <text evidence="7">The sequence shown here is derived from an EMBL/GenBank/DDBJ whole genome shotgun (WGS) entry which is preliminary data.</text>
</comment>
<dbReference type="EMBL" id="VCDI01000001">
    <property type="protein sequence ID" value="TLU73814.1"/>
    <property type="molecule type" value="Genomic_DNA"/>
</dbReference>
<evidence type="ECO:0000259" key="6">
    <source>
        <dbReference type="Pfam" id="PF00496"/>
    </source>
</evidence>
<dbReference type="CDD" id="cd08513">
    <property type="entry name" value="PBP2_thermophilic_Hb8_like"/>
    <property type="match status" value="1"/>
</dbReference>
<dbReference type="Gene3D" id="3.10.105.10">
    <property type="entry name" value="Dipeptide-binding Protein, Domain 3"/>
    <property type="match status" value="1"/>
</dbReference>
<evidence type="ECO:0000256" key="2">
    <source>
        <dbReference type="ARBA" id="ARBA00005695"/>
    </source>
</evidence>